<keyword evidence="8" id="KW-1185">Reference proteome</keyword>
<dbReference type="PIRSF" id="PIRSF000521">
    <property type="entry name" value="Transaminase_4ab_Lys_Orn"/>
    <property type="match status" value="1"/>
</dbReference>
<evidence type="ECO:0000256" key="3">
    <source>
        <dbReference type="ARBA" id="ARBA00022576"/>
    </source>
</evidence>
<protein>
    <submittedName>
        <fullName evidence="7">Aspartate aminotransferase family protein</fullName>
    </submittedName>
</protein>
<dbReference type="PROSITE" id="PS00600">
    <property type="entry name" value="AA_TRANSFER_CLASS_3"/>
    <property type="match status" value="1"/>
</dbReference>
<keyword evidence="3 7" id="KW-0032">Aminotransferase</keyword>
<evidence type="ECO:0000313" key="7">
    <source>
        <dbReference type="EMBL" id="KAA0595497.1"/>
    </source>
</evidence>
<dbReference type="CDD" id="cd00610">
    <property type="entry name" value="OAT_like"/>
    <property type="match status" value="1"/>
</dbReference>
<dbReference type="SUPFAM" id="SSF53383">
    <property type="entry name" value="PLP-dependent transferases"/>
    <property type="match status" value="1"/>
</dbReference>
<proteinExistence type="inferred from homology"/>
<dbReference type="GO" id="GO:0004015">
    <property type="term" value="F:adenosylmethionine-8-amino-7-oxononanoate transaminase activity"/>
    <property type="evidence" value="ECO:0007669"/>
    <property type="project" value="TreeGrafter"/>
</dbReference>
<dbReference type="FunFam" id="3.40.640.10:FF:000014">
    <property type="entry name" value="Adenosylmethionine-8-amino-7-oxononanoate aminotransferase, probable"/>
    <property type="match status" value="1"/>
</dbReference>
<dbReference type="PANTHER" id="PTHR42684">
    <property type="entry name" value="ADENOSYLMETHIONINE-8-AMINO-7-OXONONANOATE AMINOTRANSFERASE"/>
    <property type="match status" value="1"/>
</dbReference>
<dbReference type="InterPro" id="IPR015424">
    <property type="entry name" value="PyrdxlP-dep_Trfase"/>
</dbReference>
<comment type="similarity">
    <text evidence="2 6">Belongs to the class-III pyridoxal-phosphate-dependent aminotransferase family.</text>
</comment>
<name>A0A5A9GMD1_AZOLI</name>
<evidence type="ECO:0000256" key="6">
    <source>
        <dbReference type="RuleBase" id="RU003560"/>
    </source>
</evidence>
<dbReference type="NCBIfam" id="NF004767">
    <property type="entry name" value="PRK06105.1"/>
    <property type="match status" value="1"/>
</dbReference>
<evidence type="ECO:0000256" key="5">
    <source>
        <dbReference type="ARBA" id="ARBA00022898"/>
    </source>
</evidence>
<accession>A0A5A9GMD1</accession>
<dbReference type="InterPro" id="IPR049704">
    <property type="entry name" value="Aminotrans_3_PPA_site"/>
</dbReference>
<sequence>MIGGNDRRANSLEARDVATILHPYTNPVVHEADGPLVLARGDGIHVIDSEGNRYVEALAGLFCASLGFSESRLVEAAHRQMQALPFYHSFGGRSHEPAIELSERLIAMAPVPMSKVFFANSGSEANDTAIKLVWYYHNAIGKPRKKKIISRQRAYHGVTVASASLTGLPYTHKAFDLPLAGILHTDCPSLYHHGLPGETEEQFATRCAQSLEALILGEDPDTIGAFFAEPLMASGGCIVPPATYYEKIQAVLRRYDILLIADEVICGFGRLGTLFGSEAFGLKPDMISMAKQLSAGYQPISALMVNETIYGAVREQGGAIGTFGHGFTYSGHPVATAVALETLRIYEERDILGHVRAVAPVMQAALDGLAGHPLVGDKRGMGLIGALEITSDKATKTPFDPALGVAAKVGKFAQARGVITRAMGDMIHLCPPLIITADEIRDVVAKIGGALDDTLSWLERGN</sequence>
<keyword evidence="4 7" id="KW-0808">Transferase</keyword>
<dbReference type="Proteomes" id="UP000324927">
    <property type="component" value="Unassembled WGS sequence"/>
</dbReference>
<dbReference type="EMBL" id="VTTN01000006">
    <property type="protein sequence ID" value="KAA0595497.1"/>
    <property type="molecule type" value="Genomic_DNA"/>
</dbReference>
<dbReference type="Pfam" id="PF00202">
    <property type="entry name" value="Aminotran_3"/>
    <property type="match status" value="1"/>
</dbReference>
<dbReference type="OrthoDB" id="9801834at2"/>
<dbReference type="GO" id="GO:0030170">
    <property type="term" value="F:pyridoxal phosphate binding"/>
    <property type="evidence" value="ECO:0007669"/>
    <property type="project" value="InterPro"/>
</dbReference>
<evidence type="ECO:0000313" key="8">
    <source>
        <dbReference type="Proteomes" id="UP000324927"/>
    </source>
</evidence>
<dbReference type="InterPro" id="IPR005814">
    <property type="entry name" value="Aminotrans_3"/>
</dbReference>
<evidence type="ECO:0000256" key="4">
    <source>
        <dbReference type="ARBA" id="ARBA00022679"/>
    </source>
</evidence>
<dbReference type="AlphaFoldDB" id="A0A5A9GMD1"/>
<keyword evidence="5 6" id="KW-0663">Pyridoxal phosphate</keyword>
<gene>
    <name evidence="7" type="ORF">FZ942_17335</name>
</gene>
<dbReference type="InterPro" id="IPR015421">
    <property type="entry name" value="PyrdxlP-dep_Trfase_major"/>
</dbReference>
<reference evidence="7 8" key="1">
    <citation type="submission" date="2019-08" db="EMBL/GenBank/DDBJ databases">
        <authorList>
            <person name="Grouzdev D."/>
            <person name="Tikhonova E."/>
            <person name="Kravchenko I."/>
        </authorList>
    </citation>
    <scope>NUCLEOTIDE SEQUENCE [LARGE SCALE GENOMIC DNA]</scope>
    <source>
        <strain evidence="7 8">59b</strain>
    </source>
</reference>
<evidence type="ECO:0000256" key="1">
    <source>
        <dbReference type="ARBA" id="ARBA00001933"/>
    </source>
</evidence>
<dbReference type="InterPro" id="IPR015422">
    <property type="entry name" value="PyrdxlP-dep_Trfase_small"/>
</dbReference>
<comment type="caution">
    <text evidence="7">The sequence shown here is derived from an EMBL/GenBank/DDBJ whole genome shotgun (WGS) entry which is preliminary data.</text>
</comment>
<dbReference type="GO" id="GO:0009448">
    <property type="term" value="P:gamma-aminobutyric acid metabolic process"/>
    <property type="evidence" value="ECO:0007669"/>
    <property type="project" value="TreeGrafter"/>
</dbReference>
<dbReference type="GO" id="GO:0009102">
    <property type="term" value="P:biotin biosynthetic process"/>
    <property type="evidence" value="ECO:0007669"/>
    <property type="project" value="TreeGrafter"/>
</dbReference>
<dbReference type="Gene3D" id="3.90.1150.10">
    <property type="entry name" value="Aspartate Aminotransferase, domain 1"/>
    <property type="match status" value="1"/>
</dbReference>
<dbReference type="PANTHER" id="PTHR42684:SF3">
    <property type="entry name" value="ADENOSYLMETHIONINE-8-AMINO-7-OXONONANOATE AMINOTRANSFERASE"/>
    <property type="match status" value="1"/>
</dbReference>
<comment type="cofactor">
    <cofactor evidence="1">
        <name>pyridoxal 5'-phosphate</name>
        <dbReference type="ChEBI" id="CHEBI:597326"/>
    </cofactor>
</comment>
<dbReference type="Gene3D" id="3.40.640.10">
    <property type="entry name" value="Type I PLP-dependent aspartate aminotransferase-like (Major domain)"/>
    <property type="match status" value="1"/>
</dbReference>
<organism evidence="7 8">
    <name type="scientific">Azospirillum lipoferum</name>
    <dbReference type="NCBI Taxonomy" id="193"/>
    <lineage>
        <taxon>Bacteria</taxon>
        <taxon>Pseudomonadati</taxon>
        <taxon>Pseudomonadota</taxon>
        <taxon>Alphaproteobacteria</taxon>
        <taxon>Rhodospirillales</taxon>
        <taxon>Azospirillaceae</taxon>
        <taxon>Azospirillum</taxon>
    </lineage>
</organism>
<evidence type="ECO:0000256" key="2">
    <source>
        <dbReference type="ARBA" id="ARBA00008954"/>
    </source>
</evidence>